<protein>
    <submittedName>
        <fullName evidence="1">2'-5' RNA ligase family protein</fullName>
    </submittedName>
</protein>
<organism evidence="1 2">
    <name type="scientific">Lacihabitans soyangensis</name>
    <dbReference type="NCBI Taxonomy" id="869394"/>
    <lineage>
        <taxon>Bacteria</taxon>
        <taxon>Pseudomonadati</taxon>
        <taxon>Bacteroidota</taxon>
        <taxon>Cytophagia</taxon>
        <taxon>Cytophagales</taxon>
        <taxon>Leadbetterellaceae</taxon>
        <taxon>Lacihabitans</taxon>
    </lineage>
</organism>
<dbReference type="InterPro" id="IPR009097">
    <property type="entry name" value="Cyclic_Pdiesterase"/>
</dbReference>
<keyword evidence="1" id="KW-0436">Ligase</keyword>
<sequence length="167" mass="19784">MQRFQLTLFTDKNQSTDIEEIRKKYNPLQHKLIDSHITLCREDELLDLNQLKINLQNLKFKPLKLQFGSPLRFSDGKGVYLPVSDEVESFHTLRKSILKGIIDYPREHEPHLTLMHPRNSTCTDKIFQEIKDFSLPTYLIFQKISLIQQLNGERWSIIEEFVLNSNR</sequence>
<dbReference type="RefSeq" id="WP_255038204.1">
    <property type="nucleotide sequence ID" value="NZ_RJUF01000174.1"/>
</dbReference>
<accession>A0AAE3KTJ8</accession>
<dbReference type="Proteomes" id="UP001204144">
    <property type="component" value="Unassembled WGS sequence"/>
</dbReference>
<evidence type="ECO:0000313" key="2">
    <source>
        <dbReference type="Proteomes" id="UP001204144"/>
    </source>
</evidence>
<comment type="caution">
    <text evidence="1">The sequence shown here is derived from an EMBL/GenBank/DDBJ whole genome shotgun (WGS) entry which is preliminary data.</text>
</comment>
<dbReference type="PANTHER" id="PTHR40037">
    <property type="entry name" value="PHOSPHOESTERASE YJCG-RELATED"/>
    <property type="match status" value="1"/>
</dbReference>
<dbReference type="PANTHER" id="PTHR40037:SF1">
    <property type="entry name" value="PHOSPHOESTERASE SAOUHSC_00951-RELATED"/>
    <property type="match status" value="1"/>
</dbReference>
<dbReference type="Pfam" id="PF13563">
    <property type="entry name" value="2_5_RNA_ligase2"/>
    <property type="match status" value="1"/>
</dbReference>
<name>A0AAE3KTJ8_9BACT</name>
<gene>
    <name evidence="1" type="ORF">EGI31_16350</name>
</gene>
<proteinExistence type="predicted"/>
<evidence type="ECO:0000313" key="1">
    <source>
        <dbReference type="EMBL" id="MCP9764512.1"/>
    </source>
</evidence>
<dbReference type="GO" id="GO:0016874">
    <property type="term" value="F:ligase activity"/>
    <property type="evidence" value="ECO:0007669"/>
    <property type="project" value="UniProtKB-KW"/>
</dbReference>
<dbReference type="InterPro" id="IPR050580">
    <property type="entry name" value="2H_phosphoesterase_YjcG-like"/>
</dbReference>
<dbReference type="AlphaFoldDB" id="A0AAE3KTJ8"/>
<dbReference type="Gene3D" id="3.90.1140.10">
    <property type="entry name" value="Cyclic phosphodiesterase"/>
    <property type="match status" value="1"/>
</dbReference>
<dbReference type="SUPFAM" id="SSF55144">
    <property type="entry name" value="LigT-like"/>
    <property type="match status" value="1"/>
</dbReference>
<keyword evidence="2" id="KW-1185">Reference proteome</keyword>
<reference evidence="1 2" key="1">
    <citation type="submission" date="2018-11" db="EMBL/GenBank/DDBJ databases">
        <title>Novel bacteria species description.</title>
        <authorList>
            <person name="Han J.-H."/>
        </authorList>
    </citation>
    <scope>NUCLEOTIDE SEQUENCE [LARGE SCALE GENOMIC DNA]</scope>
    <source>
        <strain evidence="1 2">KCTC23259</strain>
    </source>
</reference>
<dbReference type="EMBL" id="RJUF01000174">
    <property type="protein sequence ID" value="MCP9764512.1"/>
    <property type="molecule type" value="Genomic_DNA"/>
</dbReference>